<keyword evidence="3" id="KW-0862">Zinc</keyword>
<comment type="caution">
    <text evidence="6">The sequence shown here is derived from an EMBL/GenBank/DDBJ whole genome shotgun (WGS) entry which is preliminary data.</text>
</comment>
<evidence type="ECO:0000256" key="3">
    <source>
        <dbReference type="ARBA" id="ARBA00022833"/>
    </source>
</evidence>
<evidence type="ECO:0000256" key="4">
    <source>
        <dbReference type="PROSITE-ProRule" id="PRU00134"/>
    </source>
</evidence>
<dbReference type="EMBL" id="JAACJL010000017">
    <property type="protein sequence ID" value="KAF4618893.1"/>
    <property type="molecule type" value="Genomic_DNA"/>
</dbReference>
<evidence type="ECO:0000259" key="5">
    <source>
        <dbReference type="PROSITE" id="PS50865"/>
    </source>
</evidence>
<reference evidence="6 7" key="1">
    <citation type="submission" date="2019-12" db="EMBL/GenBank/DDBJ databases">
        <authorList>
            <person name="Floudas D."/>
            <person name="Bentzer J."/>
            <person name="Ahren D."/>
            <person name="Johansson T."/>
            <person name="Persson P."/>
            <person name="Tunlid A."/>
        </authorList>
    </citation>
    <scope>NUCLEOTIDE SEQUENCE [LARGE SCALE GENOMIC DNA]</scope>
    <source>
        <strain evidence="6 7">CBS 102.39</strain>
    </source>
</reference>
<organism evidence="6 7">
    <name type="scientific">Agrocybe pediades</name>
    <dbReference type="NCBI Taxonomy" id="84607"/>
    <lineage>
        <taxon>Eukaryota</taxon>
        <taxon>Fungi</taxon>
        <taxon>Dikarya</taxon>
        <taxon>Basidiomycota</taxon>
        <taxon>Agaricomycotina</taxon>
        <taxon>Agaricomycetes</taxon>
        <taxon>Agaricomycetidae</taxon>
        <taxon>Agaricales</taxon>
        <taxon>Agaricineae</taxon>
        <taxon>Strophariaceae</taxon>
        <taxon>Agrocybe</taxon>
    </lineage>
</organism>
<dbReference type="PROSITE" id="PS50865">
    <property type="entry name" value="ZF_MYND_2"/>
    <property type="match status" value="1"/>
</dbReference>
<dbReference type="InterPro" id="IPR002893">
    <property type="entry name" value="Znf_MYND"/>
</dbReference>
<sequence>MQSSSLSRFPRELKQCQQCFKGDTHDHRLLACSKCKRSYYCNRDCQMAHWPEHKPLCKMTQEFREGLKANPAGGPSLADADKRIKRWLQLSRPLLGWASLHALTLKTTPERIRTHLLCINLEPKFPLDTLPKKNKEIQSAFRVRSTAVCRIDDFRNGLPPDYQITIDTAVNHVKDKSHVLEGPDSLGFTIIALNVDTEHGHLMYALPSGVGRSAQRLPPYYPDWEGELCRRIDQGRGL</sequence>
<evidence type="ECO:0000256" key="1">
    <source>
        <dbReference type="ARBA" id="ARBA00022723"/>
    </source>
</evidence>
<dbReference type="Proteomes" id="UP000521872">
    <property type="component" value="Unassembled WGS sequence"/>
</dbReference>
<dbReference type="GO" id="GO:0008270">
    <property type="term" value="F:zinc ion binding"/>
    <property type="evidence" value="ECO:0007669"/>
    <property type="project" value="UniProtKB-KW"/>
</dbReference>
<keyword evidence="1" id="KW-0479">Metal-binding</keyword>
<dbReference type="Gene3D" id="6.10.140.2220">
    <property type="match status" value="1"/>
</dbReference>
<protein>
    <recommendedName>
        <fullName evidence="5">MYND-type domain-containing protein</fullName>
    </recommendedName>
</protein>
<dbReference type="SUPFAM" id="SSF144232">
    <property type="entry name" value="HIT/MYND zinc finger-like"/>
    <property type="match status" value="1"/>
</dbReference>
<gene>
    <name evidence="6" type="ORF">D9613_009803</name>
</gene>
<dbReference type="Pfam" id="PF01753">
    <property type="entry name" value="zf-MYND"/>
    <property type="match status" value="1"/>
</dbReference>
<proteinExistence type="predicted"/>
<dbReference type="AlphaFoldDB" id="A0A8H4QXB1"/>
<name>A0A8H4QXB1_9AGAR</name>
<dbReference type="PROSITE" id="PS01360">
    <property type="entry name" value="ZF_MYND_1"/>
    <property type="match status" value="1"/>
</dbReference>
<evidence type="ECO:0000313" key="6">
    <source>
        <dbReference type="EMBL" id="KAF4618893.1"/>
    </source>
</evidence>
<feature type="domain" description="MYND-type" evidence="5">
    <location>
        <begin position="16"/>
        <end position="57"/>
    </location>
</feature>
<evidence type="ECO:0000256" key="2">
    <source>
        <dbReference type="ARBA" id="ARBA00022771"/>
    </source>
</evidence>
<keyword evidence="7" id="KW-1185">Reference proteome</keyword>
<accession>A0A8H4QXB1</accession>
<keyword evidence="2 4" id="KW-0863">Zinc-finger</keyword>
<evidence type="ECO:0000313" key="7">
    <source>
        <dbReference type="Proteomes" id="UP000521872"/>
    </source>
</evidence>